<dbReference type="HOGENOM" id="CLU_3364513_0_0_3"/>
<dbReference type="KEGG" id="cyt:cce_3931"/>
<name>B1WPW4_CROS5</name>
<evidence type="ECO:0000313" key="2">
    <source>
        <dbReference type="Proteomes" id="UP000001203"/>
    </source>
</evidence>
<protein>
    <submittedName>
        <fullName evidence="1">Uncharacterized protein</fullName>
    </submittedName>
</protein>
<evidence type="ECO:0000313" key="1">
    <source>
        <dbReference type="EMBL" id="ACB53279.1"/>
    </source>
</evidence>
<dbReference type="STRING" id="43989.cce_3931"/>
<accession>B1WPW4</accession>
<reference evidence="1 2" key="1">
    <citation type="journal article" date="2008" name="Proc. Natl. Acad. Sci. U.S.A.">
        <title>The genome of Cyanothece 51142, a unicellular diazotrophic cyanobacterium important in the marine nitrogen cycle.</title>
        <authorList>
            <person name="Welsh E.A."/>
            <person name="Liberton M."/>
            <person name="Stoeckel J."/>
            <person name="Loh T."/>
            <person name="Elvitigala T."/>
            <person name="Wang C."/>
            <person name="Wollam A."/>
            <person name="Fulton R.S."/>
            <person name="Clifton S.W."/>
            <person name="Jacobs J.M."/>
            <person name="Aurora R."/>
            <person name="Ghosh B.K."/>
            <person name="Sherman L.A."/>
            <person name="Smith R.D."/>
            <person name="Wilson R.K."/>
            <person name="Pakrasi H.B."/>
        </authorList>
    </citation>
    <scope>NUCLEOTIDE SEQUENCE [LARGE SCALE GENOMIC DNA]</scope>
    <source>
        <strain evidence="2">ATCC 51142 / BH68</strain>
    </source>
</reference>
<proteinExistence type="predicted"/>
<dbReference type="AlphaFoldDB" id="B1WPW4"/>
<organism evidence="1 2">
    <name type="scientific">Crocosphaera subtropica (strain ATCC 51142 / BH68)</name>
    <name type="common">Cyanothece sp. (strain ATCC 51142)</name>
    <dbReference type="NCBI Taxonomy" id="43989"/>
    <lineage>
        <taxon>Bacteria</taxon>
        <taxon>Bacillati</taxon>
        <taxon>Cyanobacteriota</taxon>
        <taxon>Cyanophyceae</taxon>
        <taxon>Oscillatoriophycideae</taxon>
        <taxon>Chroococcales</taxon>
        <taxon>Aphanothecaceae</taxon>
        <taxon>Crocosphaera</taxon>
        <taxon>Crocosphaera subtropica</taxon>
    </lineage>
</organism>
<keyword evidence="2" id="KW-1185">Reference proteome</keyword>
<dbReference type="EMBL" id="CP000806">
    <property type="protein sequence ID" value="ACB53279.1"/>
    <property type="molecule type" value="Genomic_DNA"/>
</dbReference>
<gene>
    <name evidence="1" type="ordered locus">cce_3931</name>
</gene>
<sequence>MHPIVQGNGTSILRINREKAKMLRESLAYFSGVIN</sequence>
<dbReference type="Proteomes" id="UP000001203">
    <property type="component" value="Chromosome circular"/>
</dbReference>